<dbReference type="NCBIfam" id="TIGR02937">
    <property type="entry name" value="sigma70-ECF"/>
    <property type="match status" value="1"/>
</dbReference>
<evidence type="ECO:0000256" key="7">
    <source>
        <dbReference type="SAM" id="MobiDB-lite"/>
    </source>
</evidence>
<reference evidence="10" key="1">
    <citation type="journal article" date="2020" name="mSystems">
        <title>Genome- and Community-Level Interaction Insights into Carbon Utilization and Element Cycling Functions of Hydrothermarchaeota in Hydrothermal Sediment.</title>
        <authorList>
            <person name="Zhou Z."/>
            <person name="Liu Y."/>
            <person name="Xu W."/>
            <person name="Pan J."/>
            <person name="Luo Z.H."/>
            <person name="Li M."/>
        </authorList>
    </citation>
    <scope>NUCLEOTIDE SEQUENCE [LARGE SCALE GENOMIC DNA]</scope>
    <source>
        <strain evidence="10">SpSt-210</strain>
    </source>
</reference>
<keyword evidence="4 6" id="KW-0238">DNA-binding</keyword>
<dbReference type="Pfam" id="PF04542">
    <property type="entry name" value="Sigma70_r2"/>
    <property type="match status" value="1"/>
</dbReference>
<evidence type="ECO:0000256" key="1">
    <source>
        <dbReference type="ARBA" id="ARBA00010641"/>
    </source>
</evidence>
<gene>
    <name evidence="10" type="ORF">ENP34_11855</name>
</gene>
<organism evidence="10">
    <name type="scientific">Thermorudis peleae</name>
    <dbReference type="NCBI Taxonomy" id="1382356"/>
    <lineage>
        <taxon>Bacteria</taxon>
        <taxon>Pseudomonadati</taxon>
        <taxon>Thermomicrobiota</taxon>
        <taxon>Thermomicrobia</taxon>
        <taxon>Thermomicrobia incertae sedis</taxon>
        <taxon>Thermorudis</taxon>
    </lineage>
</organism>
<evidence type="ECO:0000313" key="10">
    <source>
        <dbReference type="EMBL" id="HEG92113.1"/>
    </source>
</evidence>
<dbReference type="Gene3D" id="1.10.1740.10">
    <property type="match status" value="1"/>
</dbReference>
<keyword evidence="2 6" id="KW-0805">Transcription regulation</keyword>
<evidence type="ECO:0000256" key="4">
    <source>
        <dbReference type="ARBA" id="ARBA00023125"/>
    </source>
</evidence>
<feature type="domain" description="RNA polymerase sigma factor 70 region 4 type 2" evidence="9">
    <location>
        <begin position="145"/>
        <end position="196"/>
    </location>
</feature>
<dbReference type="GO" id="GO:0003677">
    <property type="term" value="F:DNA binding"/>
    <property type="evidence" value="ECO:0007669"/>
    <property type="project" value="UniProtKB-KW"/>
</dbReference>
<protein>
    <recommendedName>
        <fullName evidence="6">RNA polymerase sigma factor</fullName>
    </recommendedName>
</protein>
<proteinExistence type="inferred from homology"/>
<dbReference type="InterPro" id="IPR007627">
    <property type="entry name" value="RNA_pol_sigma70_r2"/>
</dbReference>
<dbReference type="InterPro" id="IPR013325">
    <property type="entry name" value="RNA_pol_sigma_r2"/>
</dbReference>
<sequence length="215" mass="23934">MERLRQISSARDHVGPGEGRPVEGRDDRELLQAIARQDADALVALFDRYNRLAFGLAYRILGDAFVAEEVVQDAFMSIWRNAASYDLSRGTVRTWLLTIVRNRAIDQLRGRFGRSQNDVDLDTVAPLLAAPDEWDDLLSEIQASAVRAALRALPEEQRIAIELAYFEGLTHVEIAERLGIPLGTVKSRLRLGLQKLHDLLVTSKVRSESGASDGT</sequence>
<evidence type="ECO:0000256" key="2">
    <source>
        <dbReference type="ARBA" id="ARBA00023015"/>
    </source>
</evidence>
<evidence type="ECO:0000256" key="6">
    <source>
        <dbReference type="RuleBase" id="RU000716"/>
    </source>
</evidence>
<comment type="caution">
    <text evidence="10">The sequence shown here is derived from an EMBL/GenBank/DDBJ whole genome shotgun (WGS) entry which is preliminary data.</text>
</comment>
<dbReference type="AlphaFoldDB" id="A0A831TCN2"/>
<dbReference type="CDD" id="cd06171">
    <property type="entry name" value="Sigma70_r4"/>
    <property type="match status" value="1"/>
</dbReference>
<dbReference type="PANTHER" id="PTHR43133">
    <property type="entry name" value="RNA POLYMERASE ECF-TYPE SIGMA FACTO"/>
    <property type="match status" value="1"/>
</dbReference>
<dbReference type="SUPFAM" id="SSF88946">
    <property type="entry name" value="Sigma2 domain of RNA polymerase sigma factors"/>
    <property type="match status" value="1"/>
</dbReference>
<name>A0A831TCN2_9BACT</name>
<dbReference type="InterPro" id="IPR014284">
    <property type="entry name" value="RNA_pol_sigma-70_dom"/>
</dbReference>
<dbReference type="InterPro" id="IPR000838">
    <property type="entry name" value="RNA_pol_sigma70_ECF_CS"/>
</dbReference>
<keyword evidence="5 6" id="KW-0804">Transcription</keyword>
<feature type="domain" description="RNA polymerase sigma-70 region 2" evidence="8">
    <location>
        <begin position="45"/>
        <end position="110"/>
    </location>
</feature>
<dbReference type="GO" id="GO:0006352">
    <property type="term" value="P:DNA-templated transcription initiation"/>
    <property type="evidence" value="ECO:0007669"/>
    <property type="project" value="InterPro"/>
</dbReference>
<dbReference type="PANTHER" id="PTHR43133:SF62">
    <property type="entry name" value="RNA POLYMERASE SIGMA FACTOR SIGZ"/>
    <property type="match status" value="1"/>
</dbReference>
<dbReference type="EMBL" id="DSIY01000276">
    <property type="protein sequence ID" value="HEG92113.1"/>
    <property type="molecule type" value="Genomic_DNA"/>
</dbReference>
<dbReference type="Pfam" id="PF08281">
    <property type="entry name" value="Sigma70_r4_2"/>
    <property type="match status" value="1"/>
</dbReference>
<dbReference type="InterPro" id="IPR013249">
    <property type="entry name" value="RNA_pol_sigma70_r4_t2"/>
</dbReference>
<keyword evidence="3 6" id="KW-0731">Sigma factor</keyword>
<evidence type="ECO:0000256" key="5">
    <source>
        <dbReference type="ARBA" id="ARBA00023163"/>
    </source>
</evidence>
<comment type="similarity">
    <text evidence="1 6">Belongs to the sigma-70 factor family. ECF subfamily.</text>
</comment>
<dbReference type="InterPro" id="IPR013324">
    <property type="entry name" value="RNA_pol_sigma_r3/r4-like"/>
</dbReference>
<dbReference type="PROSITE" id="PS01063">
    <property type="entry name" value="SIGMA70_ECF"/>
    <property type="match status" value="1"/>
</dbReference>
<feature type="region of interest" description="Disordered" evidence="7">
    <location>
        <begin position="1"/>
        <end position="24"/>
    </location>
</feature>
<evidence type="ECO:0000256" key="3">
    <source>
        <dbReference type="ARBA" id="ARBA00023082"/>
    </source>
</evidence>
<accession>A0A831TCN2</accession>
<dbReference type="SUPFAM" id="SSF88659">
    <property type="entry name" value="Sigma3 and sigma4 domains of RNA polymerase sigma factors"/>
    <property type="match status" value="1"/>
</dbReference>
<evidence type="ECO:0000259" key="9">
    <source>
        <dbReference type="Pfam" id="PF08281"/>
    </source>
</evidence>
<dbReference type="InterPro" id="IPR039425">
    <property type="entry name" value="RNA_pol_sigma-70-like"/>
</dbReference>
<evidence type="ECO:0000259" key="8">
    <source>
        <dbReference type="Pfam" id="PF04542"/>
    </source>
</evidence>
<dbReference type="Gene3D" id="1.10.10.10">
    <property type="entry name" value="Winged helix-like DNA-binding domain superfamily/Winged helix DNA-binding domain"/>
    <property type="match status" value="1"/>
</dbReference>
<dbReference type="InterPro" id="IPR036388">
    <property type="entry name" value="WH-like_DNA-bd_sf"/>
</dbReference>
<dbReference type="GO" id="GO:0016987">
    <property type="term" value="F:sigma factor activity"/>
    <property type="evidence" value="ECO:0007669"/>
    <property type="project" value="UniProtKB-KW"/>
</dbReference>